<sequence>MKKIKKGNWTGEEDLKVEELFYLGYTAREIGAEIDRSKEAVQKRIQLLTRKKVIDKKKINRLILENKDSLRLRERLPKQIKREINRALNHESNKYLTGEGLGKQCKSAYENYSGGKRLKKETDNMVYPKDMPKYIKNNL</sequence>
<name>A0A133N9J5_CLOPF</name>
<dbReference type="Proteomes" id="UP000070646">
    <property type="component" value="Unassembled WGS sequence"/>
</dbReference>
<comment type="caution">
    <text evidence="1">The sequence shown here is derived from an EMBL/GenBank/DDBJ whole genome shotgun (WGS) entry which is preliminary data.</text>
</comment>
<dbReference type="RefSeq" id="WP_060795045.1">
    <property type="nucleotide sequence ID" value="NZ_JAALNA010000073.1"/>
</dbReference>
<evidence type="ECO:0000313" key="1">
    <source>
        <dbReference type="EMBL" id="KXA12883.1"/>
    </source>
</evidence>
<proteinExistence type="predicted"/>
<dbReference type="AlphaFoldDB" id="A0A133N9J5"/>
<evidence type="ECO:0000313" key="2">
    <source>
        <dbReference type="Proteomes" id="UP000070646"/>
    </source>
</evidence>
<organism evidence="1 2">
    <name type="scientific">Clostridium perfringens</name>
    <dbReference type="NCBI Taxonomy" id="1502"/>
    <lineage>
        <taxon>Bacteria</taxon>
        <taxon>Bacillati</taxon>
        <taxon>Bacillota</taxon>
        <taxon>Clostridia</taxon>
        <taxon>Eubacteriales</taxon>
        <taxon>Clostridiaceae</taxon>
        <taxon>Clostridium</taxon>
    </lineage>
</organism>
<reference evidence="1 2" key="1">
    <citation type="submission" date="2016-01" db="EMBL/GenBank/DDBJ databases">
        <authorList>
            <person name="Oliw E.H."/>
        </authorList>
    </citation>
    <scope>NUCLEOTIDE SEQUENCE [LARGE SCALE GENOMIC DNA]</scope>
    <source>
        <strain evidence="1 2">MJR7757A</strain>
    </source>
</reference>
<protein>
    <submittedName>
        <fullName evidence="1">Uncharacterized protein</fullName>
    </submittedName>
</protein>
<dbReference type="PATRIC" id="fig|1502.174.peg.1063"/>
<dbReference type="EMBL" id="LRPU01000054">
    <property type="protein sequence ID" value="KXA12883.1"/>
    <property type="molecule type" value="Genomic_DNA"/>
</dbReference>
<gene>
    <name evidence="1" type="ORF">HMPREF3222_01047</name>
</gene>
<accession>A0A133N9J5</accession>